<protein>
    <submittedName>
        <fullName evidence="1">Uncharacterized protein</fullName>
    </submittedName>
</protein>
<name>A0A8D8W573_9HEMI</name>
<evidence type="ECO:0000313" key="1">
    <source>
        <dbReference type="EMBL" id="CAG6645410.1"/>
    </source>
</evidence>
<sequence length="106" mass="12794">MMGLMDVRIRCNEKKLYVLLRTGCKLYGHSVGRVRVTPILSKRGTKLLYKRIFMKKVQEYLKGNKDFFILSLQKIFRSLHVVKFRMRNIKRSMRKGKFLFNWEVSF</sequence>
<dbReference type="AlphaFoldDB" id="A0A8D8W573"/>
<accession>A0A8D8W573</accession>
<organism evidence="1">
    <name type="scientific">Cacopsylla melanoneura</name>
    <dbReference type="NCBI Taxonomy" id="428564"/>
    <lineage>
        <taxon>Eukaryota</taxon>
        <taxon>Metazoa</taxon>
        <taxon>Ecdysozoa</taxon>
        <taxon>Arthropoda</taxon>
        <taxon>Hexapoda</taxon>
        <taxon>Insecta</taxon>
        <taxon>Pterygota</taxon>
        <taxon>Neoptera</taxon>
        <taxon>Paraneoptera</taxon>
        <taxon>Hemiptera</taxon>
        <taxon>Sternorrhyncha</taxon>
        <taxon>Psylloidea</taxon>
        <taxon>Psyllidae</taxon>
        <taxon>Psyllinae</taxon>
        <taxon>Cacopsylla</taxon>
    </lineage>
</organism>
<reference evidence="1" key="1">
    <citation type="submission" date="2021-05" db="EMBL/GenBank/DDBJ databases">
        <authorList>
            <person name="Alioto T."/>
            <person name="Alioto T."/>
            <person name="Gomez Garrido J."/>
        </authorList>
    </citation>
    <scope>NUCLEOTIDE SEQUENCE</scope>
</reference>
<dbReference type="EMBL" id="HBUF01136781">
    <property type="protein sequence ID" value="CAG6645410.1"/>
    <property type="molecule type" value="Transcribed_RNA"/>
</dbReference>
<proteinExistence type="predicted"/>